<dbReference type="GO" id="GO:0008171">
    <property type="term" value="F:O-methyltransferase activity"/>
    <property type="evidence" value="ECO:0007669"/>
    <property type="project" value="InterPro"/>
</dbReference>
<feature type="domain" description="O-methyltransferase C-terminal" evidence="4">
    <location>
        <begin position="1"/>
        <end position="75"/>
    </location>
</feature>
<dbReference type="InterPro" id="IPR001077">
    <property type="entry name" value="COMT_C"/>
</dbReference>
<dbReference type="InterPro" id="IPR016461">
    <property type="entry name" value="COMT-like"/>
</dbReference>
<keyword evidence="3" id="KW-0949">S-adenosyl-L-methionine</keyword>
<dbReference type="OrthoDB" id="1606438at2759"/>
<dbReference type="PROSITE" id="PS51683">
    <property type="entry name" value="SAM_OMT_II"/>
    <property type="match status" value="1"/>
</dbReference>
<evidence type="ECO:0000256" key="2">
    <source>
        <dbReference type="ARBA" id="ARBA00022679"/>
    </source>
</evidence>
<evidence type="ECO:0000259" key="4">
    <source>
        <dbReference type="Pfam" id="PF00891"/>
    </source>
</evidence>
<keyword evidence="6" id="KW-1185">Reference proteome</keyword>
<dbReference type="PANTHER" id="PTHR43712">
    <property type="entry name" value="PUTATIVE (AFU_ORTHOLOGUE AFUA_4G14580)-RELATED"/>
    <property type="match status" value="1"/>
</dbReference>
<sequence>LHNWPDANVVKVMKHLVSALRPVARILVHDLVLPDPGKLPLLQERRIRAMDTAMRSLCNFRERDEADWRQILKKAHSRFQVLRVFTTKGSALGIVDVTWTEE</sequence>
<evidence type="ECO:0000313" key="6">
    <source>
        <dbReference type="Proteomes" id="UP000887226"/>
    </source>
</evidence>
<dbReference type="Gene3D" id="3.40.50.150">
    <property type="entry name" value="Vaccinia Virus protein VP39"/>
    <property type="match status" value="1"/>
</dbReference>
<accession>A0A9P8CIB0</accession>
<comment type="caution">
    <text evidence="5">The sequence shown here is derived from an EMBL/GenBank/DDBJ whole genome shotgun (WGS) entry which is preliminary data.</text>
</comment>
<dbReference type="Pfam" id="PF00891">
    <property type="entry name" value="Methyltransf_2"/>
    <property type="match status" value="1"/>
</dbReference>
<dbReference type="Proteomes" id="UP000887226">
    <property type="component" value="Unassembled WGS sequence"/>
</dbReference>
<protein>
    <recommendedName>
        <fullName evidence="4">O-methyltransferase C-terminal domain-containing protein</fullName>
    </recommendedName>
</protein>
<evidence type="ECO:0000256" key="1">
    <source>
        <dbReference type="ARBA" id="ARBA00022603"/>
    </source>
</evidence>
<dbReference type="AlphaFoldDB" id="A0A9P8CIB0"/>
<dbReference type="EMBL" id="MU253755">
    <property type="protein sequence ID" value="KAG9248128.1"/>
    <property type="molecule type" value="Genomic_DNA"/>
</dbReference>
<dbReference type="GO" id="GO:0032259">
    <property type="term" value="P:methylation"/>
    <property type="evidence" value="ECO:0007669"/>
    <property type="project" value="UniProtKB-KW"/>
</dbReference>
<reference evidence="5" key="1">
    <citation type="journal article" date="2021" name="IMA Fungus">
        <title>Genomic characterization of three marine fungi, including Emericellopsis atlantica sp. nov. with signatures of a generalist lifestyle and marine biomass degradation.</title>
        <authorList>
            <person name="Hagestad O.C."/>
            <person name="Hou L."/>
            <person name="Andersen J.H."/>
            <person name="Hansen E.H."/>
            <person name="Altermark B."/>
            <person name="Li C."/>
            <person name="Kuhnert E."/>
            <person name="Cox R.J."/>
            <person name="Crous P.W."/>
            <person name="Spatafora J.W."/>
            <person name="Lail K."/>
            <person name="Amirebrahimi M."/>
            <person name="Lipzen A."/>
            <person name="Pangilinan J."/>
            <person name="Andreopoulos W."/>
            <person name="Hayes R.D."/>
            <person name="Ng V."/>
            <person name="Grigoriev I.V."/>
            <person name="Jackson S.A."/>
            <person name="Sutton T.D.S."/>
            <person name="Dobson A.D.W."/>
            <person name="Rama T."/>
        </authorList>
    </citation>
    <scope>NUCLEOTIDE SEQUENCE</scope>
    <source>
        <strain evidence="5">TRa3180A</strain>
    </source>
</reference>
<feature type="non-terminal residue" evidence="5">
    <location>
        <position position="102"/>
    </location>
</feature>
<name>A0A9P8CIB0_9HELO</name>
<dbReference type="PANTHER" id="PTHR43712:SF5">
    <property type="entry name" value="O-METHYLTRANSFERASE ASQN-RELATED"/>
    <property type="match status" value="1"/>
</dbReference>
<gene>
    <name evidence="5" type="ORF">BJ878DRAFT_396276</name>
</gene>
<evidence type="ECO:0000256" key="3">
    <source>
        <dbReference type="ARBA" id="ARBA00022691"/>
    </source>
</evidence>
<organism evidence="5 6">
    <name type="scientific">Calycina marina</name>
    <dbReference type="NCBI Taxonomy" id="1763456"/>
    <lineage>
        <taxon>Eukaryota</taxon>
        <taxon>Fungi</taxon>
        <taxon>Dikarya</taxon>
        <taxon>Ascomycota</taxon>
        <taxon>Pezizomycotina</taxon>
        <taxon>Leotiomycetes</taxon>
        <taxon>Helotiales</taxon>
        <taxon>Pezizellaceae</taxon>
        <taxon>Calycina</taxon>
    </lineage>
</organism>
<evidence type="ECO:0000313" key="5">
    <source>
        <dbReference type="EMBL" id="KAG9248128.1"/>
    </source>
</evidence>
<keyword evidence="1" id="KW-0489">Methyltransferase</keyword>
<keyword evidence="2" id="KW-0808">Transferase</keyword>
<dbReference type="SUPFAM" id="SSF53335">
    <property type="entry name" value="S-adenosyl-L-methionine-dependent methyltransferases"/>
    <property type="match status" value="1"/>
</dbReference>
<feature type="non-terminal residue" evidence="5">
    <location>
        <position position="1"/>
    </location>
</feature>
<dbReference type="InterPro" id="IPR029063">
    <property type="entry name" value="SAM-dependent_MTases_sf"/>
</dbReference>
<proteinExistence type="predicted"/>